<sequence>MALVSSAGWYFLQPRARIFVSYRPSFCFNIPQSGLVAAGRGHVSLKVEASKRASTRQESAKIRNRRVRRKFNGTATKPRLSVFCSDKQLYAMLIDDQDKKTLFYGCTLQKSIREDPSACTTVVAARKVGEEIVKACKQMKISEIASYDRNGFARGQRMEAFEIAINEHGFLPR</sequence>
<dbReference type="EMBL" id="LFYR01002027">
    <property type="protein sequence ID" value="KMZ57765.1"/>
    <property type="molecule type" value="Genomic_DNA"/>
</dbReference>
<dbReference type="STRING" id="29655.A0A0K9NP65"/>
<dbReference type="Gene3D" id="3.30.420.100">
    <property type="match status" value="1"/>
</dbReference>
<evidence type="ECO:0000256" key="3">
    <source>
        <dbReference type="ARBA" id="ARBA00023274"/>
    </source>
</evidence>
<dbReference type="Pfam" id="PF00861">
    <property type="entry name" value="Ribosomal_L18p"/>
    <property type="match status" value="1"/>
</dbReference>
<protein>
    <submittedName>
        <fullName evidence="4">50S ribosomal protein L18</fullName>
    </submittedName>
</protein>
<dbReference type="InterPro" id="IPR057268">
    <property type="entry name" value="Ribosomal_L18"/>
</dbReference>
<dbReference type="GO" id="GO:0003735">
    <property type="term" value="F:structural constituent of ribosome"/>
    <property type="evidence" value="ECO:0007669"/>
    <property type="project" value="InterPro"/>
</dbReference>
<keyword evidence="3" id="KW-0687">Ribonucleoprotein</keyword>
<dbReference type="GO" id="GO:0005840">
    <property type="term" value="C:ribosome"/>
    <property type="evidence" value="ECO:0007669"/>
    <property type="project" value="UniProtKB-KW"/>
</dbReference>
<comment type="similarity">
    <text evidence="1">Belongs to the universal ribosomal protein uL18 family.</text>
</comment>
<name>A0A0K9NP65_ZOSMR</name>
<accession>A0A0K9NP65</accession>
<evidence type="ECO:0000313" key="5">
    <source>
        <dbReference type="Proteomes" id="UP000036987"/>
    </source>
</evidence>
<evidence type="ECO:0000256" key="2">
    <source>
        <dbReference type="ARBA" id="ARBA00022980"/>
    </source>
</evidence>
<dbReference type="Proteomes" id="UP000036987">
    <property type="component" value="Unassembled WGS sequence"/>
</dbReference>
<dbReference type="InterPro" id="IPR005484">
    <property type="entry name" value="Ribosomal_uL18_bac/plant/anim"/>
</dbReference>
<dbReference type="PANTHER" id="PTHR12899:SF8">
    <property type="entry name" value="RIBOSOMAL L18P_L5E FAMILY PROTEIN"/>
    <property type="match status" value="1"/>
</dbReference>
<dbReference type="OMA" id="RMQKKFN"/>
<gene>
    <name evidence="4" type="ORF">ZOSMA_82G00810</name>
</gene>
<comment type="caution">
    <text evidence="4">The sequence shown here is derived from an EMBL/GenBank/DDBJ whole genome shotgun (WGS) entry which is preliminary data.</text>
</comment>
<dbReference type="AlphaFoldDB" id="A0A0K9NP65"/>
<dbReference type="GO" id="GO:0008097">
    <property type="term" value="F:5S rRNA binding"/>
    <property type="evidence" value="ECO:0000318"/>
    <property type="project" value="GO_Central"/>
</dbReference>
<dbReference type="OrthoDB" id="1932324at2759"/>
<dbReference type="CDD" id="cd00432">
    <property type="entry name" value="Ribosomal_L18_L5e"/>
    <property type="match status" value="1"/>
</dbReference>
<dbReference type="SUPFAM" id="SSF53137">
    <property type="entry name" value="Translational machinery components"/>
    <property type="match status" value="1"/>
</dbReference>
<proteinExistence type="inferred from homology"/>
<dbReference type="GO" id="GO:0006412">
    <property type="term" value="P:translation"/>
    <property type="evidence" value="ECO:0007669"/>
    <property type="project" value="InterPro"/>
</dbReference>
<evidence type="ECO:0000256" key="1">
    <source>
        <dbReference type="ARBA" id="ARBA00007116"/>
    </source>
</evidence>
<organism evidence="4 5">
    <name type="scientific">Zostera marina</name>
    <name type="common">Eelgrass</name>
    <dbReference type="NCBI Taxonomy" id="29655"/>
    <lineage>
        <taxon>Eukaryota</taxon>
        <taxon>Viridiplantae</taxon>
        <taxon>Streptophyta</taxon>
        <taxon>Embryophyta</taxon>
        <taxon>Tracheophyta</taxon>
        <taxon>Spermatophyta</taxon>
        <taxon>Magnoliopsida</taxon>
        <taxon>Liliopsida</taxon>
        <taxon>Zosteraceae</taxon>
        <taxon>Zostera</taxon>
    </lineage>
</organism>
<keyword evidence="5" id="KW-1185">Reference proteome</keyword>
<keyword evidence="2 4" id="KW-0689">Ribosomal protein</keyword>
<dbReference type="GO" id="GO:1990904">
    <property type="term" value="C:ribonucleoprotein complex"/>
    <property type="evidence" value="ECO:0007669"/>
    <property type="project" value="UniProtKB-KW"/>
</dbReference>
<reference evidence="5" key="1">
    <citation type="journal article" date="2016" name="Nature">
        <title>The genome of the seagrass Zostera marina reveals angiosperm adaptation to the sea.</title>
        <authorList>
            <person name="Olsen J.L."/>
            <person name="Rouze P."/>
            <person name="Verhelst B."/>
            <person name="Lin Y.-C."/>
            <person name="Bayer T."/>
            <person name="Collen J."/>
            <person name="Dattolo E."/>
            <person name="De Paoli E."/>
            <person name="Dittami S."/>
            <person name="Maumus F."/>
            <person name="Michel G."/>
            <person name="Kersting A."/>
            <person name="Lauritano C."/>
            <person name="Lohaus R."/>
            <person name="Toepel M."/>
            <person name="Tonon T."/>
            <person name="Vanneste K."/>
            <person name="Amirebrahimi M."/>
            <person name="Brakel J."/>
            <person name="Bostroem C."/>
            <person name="Chovatia M."/>
            <person name="Grimwood J."/>
            <person name="Jenkins J.W."/>
            <person name="Jueterbock A."/>
            <person name="Mraz A."/>
            <person name="Stam W.T."/>
            <person name="Tice H."/>
            <person name="Bornberg-Bauer E."/>
            <person name="Green P.J."/>
            <person name="Pearson G.A."/>
            <person name="Procaccini G."/>
            <person name="Duarte C.M."/>
            <person name="Schmutz J."/>
            <person name="Reusch T.B.H."/>
            <person name="Van de Peer Y."/>
        </authorList>
    </citation>
    <scope>NUCLEOTIDE SEQUENCE [LARGE SCALE GENOMIC DNA]</scope>
    <source>
        <strain evidence="5">cv. Finnish</strain>
    </source>
</reference>
<evidence type="ECO:0000313" key="4">
    <source>
        <dbReference type="EMBL" id="KMZ57765.1"/>
    </source>
</evidence>
<dbReference type="PANTHER" id="PTHR12899">
    <property type="entry name" value="39S RIBOSOMAL PROTEIN L18, MITOCHONDRIAL"/>
    <property type="match status" value="1"/>
</dbReference>